<keyword evidence="4" id="KW-0862">Zinc</keyword>
<dbReference type="PANTHER" id="PTHR15162:SF7">
    <property type="entry name" value="SUCCINYLGLUTAMATE DESUCCINYLASE"/>
    <property type="match status" value="1"/>
</dbReference>
<evidence type="ECO:0000256" key="4">
    <source>
        <dbReference type="ARBA" id="ARBA00022833"/>
    </source>
</evidence>
<keyword evidence="7" id="KW-1185">Reference proteome</keyword>
<evidence type="ECO:0000256" key="3">
    <source>
        <dbReference type="ARBA" id="ARBA00022801"/>
    </source>
</evidence>
<evidence type="ECO:0000259" key="5">
    <source>
        <dbReference type="Pfam" id="PF24827"/>
    </source>
</evidence>
<reference evidence="6" key="1">
    <citation type="submission" date="2023-02" db="EMBL/GenBank/DDBJ databases">
        <title>Description of Roseinatronobacter alkalisoli sp. nov., an alkaliphilic bacerium isolated from soda soil.</title>
        <authorList>
            <person name="Wei W."/>
        </authorList>
    </citation>
    <scope>NUCLEOTIDE SEQUENCE</scope>
    <source>
        <strain evidence="6">HJB301</strain>
    </source>
</reference>
<feature type="domain" description="Succinylglutamate desuccinylase/Aspartoacylase catalytic" evidence="5">
    <location>
        <begin position="39"/>
        <end position="209"/>
    </location>
</feature>
<evidence type="ECO:0000313" key="6">
    <source>
        <dbReference type="EMBL" id="MDD7972249.1"/>
    </source>
</evidence>
<dbReference type="RefSeq" id="WP_274352925.1">
    <property type="nucleotide sequence ID" value="NZ_JAQZSM010000013.1"/>
</dbReference>
<accession>A0ABT5TAZ2</accession>
<dbReference type="Pfam" id="PF24827">
    <property type="entry name" value="AstE_AspA_cat"/>
    <property type="match status" value="1"/>
</dbReference>
<dbReference type="InterPro" id="IPR055438">
    <property type="entry name" value="AstE_AspA_cat"/>
</dbReference>
<comment type="cofactor">
    <cofactor evidence="1">
        <name>Zn(2+)</name>
        <dbReference type="ChEBI" id="CHEBI:29105"/>
    </cofactor>
</comment>
<evidence type="ECO:0000256" key="2">
    <source>
        <dbReference type="ARBA" id="ARBA00022723"/>
    </source>
</evidence>
<evidence type="ECO:0000313" key="7">
    <source>
        <dbReference type="Proteomes" id="UP001431784"/>
    </source>
</evidence>
<dbReference type="PANTHER" id="PTHR15162">
    <property type="entry name" value="ASPARTOACYLASE"/>
    <property type="match status" value="1"/>
</dbReference>
<dbReference type="Proteomes" id="UP001431784">
    <property type="component" value="Unassembled WGS sequence"/>
</dbReference>
<dbReference type="EMBL" id="JAQZSM010000013">
    <property type="protein sequence ID" value="MDD7972249.1"/>
    <property type="molecule type" value="Genomic_DNA"/>
</dbReference>
<keyword evidence="3" id="KW-0378">Hydrolase</keyword>
<comment type="caution">
    <text evidence="6">The sequence shown here is derived from an EMBL/GenBank/DDBJ whole genome shotgun (WGS) entry which is preliminary data.</text>
</comment>
<protein>
    <submittedName>
        <fullName evidence="6">Succinylglutamate desuccinylase/aspartoacylase family protein</fullName>
    </submittedName>
</protein>
<dbReference type="SUPFAM" id="SSF53187">
    <property type="entry name" value="Zn-dependent exopeptidases"/>
    <property type="match status" value="1"/>
</dbReference>
<evidence type="ECO:0000256" key="1">
    <source>
        <dbReference type="ARBA" id="ARBA00001947"/>
    </source>
</evidence>
<gene>
    <name evidence="6" type="ORF">PUT78_14170</name>
</gene>
<dbReference type="InterPro" id="IPR050178">
    <property type="entry name" value="AspA/AstE_fam"/>
</dbReference>
<name>A0ABT5TAZ2_9RHOB</name>
<dbReference type="Gene3D" id="3.40.630.10">
    <property type="entry name" value="Zn peptidases"/>
    <property type="match status" value="1"/>
</dbReference>
<organism evidence="6 7">
    <name type="scientific">Roseinatronobacter alkalisoli</name>
    <dbReference type="NCBI Taxonomy" id="3028235"/>
    <lineage>
        <taxon>Bacteria</taxon>
        <taxon>Pseudomonadati</taxon>
        <taxon>Pseudomonadota</taxon>
        <taxon>Alphaproteobacteria</taxon>
        <taxon>Rhodobacterales</taxon>
        <taxon>Paracoccaceae</taxon>
        <taxon>Roseinatronobacter</taxon>
    </lineage>
</organism>
<sequence length="323" mass="34989">MTPATPAAYPVELTPPDITAYAAGNTGIPYVWTFDSGQPGPHVAVTAVVHGNEPCGAIALDWLFGNNVRPVQGRLSLAFINIAAYEAFDAANPNASRWVDEDFNRLWSPGVLDDPDRKLTVELARAREIRPWLDTVDLLLDIHSMQHKTEPLTIAGPLAKGRDLARAVGTPAVAVSDHGHDEGVRMRDYADFANPASGRNALLVECGQHWETPAADIALDTTLAFLAATGAVPQDFVAAHRPLPVPENMRFYEVSGPVTIQTDNFRFAEDWRGFEHLPQGALIGHDGAREIRAPHATTVLIMPSARLWPGKTAVRLAQPVDVA</sequence>
<keyword evidence="2" id="KW-0479">Metal-binding</keyword>
<proteinExistence type="predicted"/>